<organism evidence="1 2">
    <name type="scientific">Athelia psychrophila</name>
    <dbReference type="NCBI Taxonomy" id="1759441"/>
    <lineage>
        <taxon>Eukaryota</taxon>
        <taxon>Fungi</taxon>
        <taxon>Dikarya</taxon>
        <taxon>Basidiomycota</taxon>
        <taxon>Agaricomycotina</taxon>
        <taxon>Agaricomycetes</taxon>
        <taxon>Agaricomycetidae</taxon>
        <taxon>Atheliales</taxon>
        <taxon>Atheliaceae</taxon>
        <taxon>Athelia</taxon>
    </lineage>
</organism>
<dbReference type="EMBL" id="KV417510">
    <property type="protein sequence ID" value="KZP27188.1"/>
    <property type="molecule type" value="Genomic_DNA"/>
</dbReference>
<evidence type="ECO:0000313" key="1">
    <source>
        <dbReference type="EMBL" id="KZP27188.1"/>
    </source>
</evidence>
<evidence type="ECO:0000313" key="2">
    <source>
        <dbReference type="Proteomes" id="UP000076532"/>
    </source>
</evidence>
<sequence length="131" mass="13957">MAFLSLFARTDELSSLSRTLPLEFGLSERAIFNFCFLGAFFSVARPTASTLPSTSPKLPITNVFPIFRPVVCLCGSAFLYAAGQGVSDTFPNNSVTKHFLFLHSSSTLRLQALGVAGGSRAELAAVKGSMS</sequence>
<dbReference type="Proteomes" id="UP000076532">
    <property type="component" value="Unassembled WGS sequence"/>
</dbReference>
<gene>
    <name evidence="1" type="ORF">FIBSPDRAFT_948821</name>
</gene>
<protein>
    <submittedName>
        <fullName evidence="1">Uncharacterized protein</fullName>
    </submittedName>
</protein>
<dbReference type="AlphaFoldDB" id="A0A166QIH2"/>
<keyword evidence="2" id="KW-1185">Reference proteome</keyword>
<name>A0A166QIH2_9AGAM</name>
<reference evidence="1 2" key="1">
    <citation type="journal article" date="2016" name="Mol. Biol. Evol.">
        <title>Comparative Genomics of Early-Diverging Mushroom-Forming Fungi Provides Insights into the Origins of Lignocellulose Decay Capabilities.</title>
        <authorList>
            <person name="Nagy L.G."/>
            <person name="Riley R."/>
            <person name="Tritt A."/>
            <person name="Adam C."/>
            <person name="Daum C."/>
            <person name="Floudas D."/>
            <person name="Sun H."/>
            <person name="Yadav J.S."/>
            <person name="Pangilinan J."/>
            <person name="Larsson K.H."/>
            <person name="Matsuura K."/>
            <person name="Barry K."/>
            <person name="Labutti K."/>
            <person name="Kuo R."/>
            <person name="Ohm R.A."/>
            <person name="Bhattacharya S.S."/>
            <person name="Shirouzu T."/>
            <person name="Yoshinaga Y."/>
            <person name="Martin F.M."/>
            <person name="Grigoriev I.V."/>
            <person name="Hibbett D.S."/>
        </authorList>
    </citation>
    <scope>NUCLEOTIDE SEQUENCE [LARGE SCALE GENOMIC DNA]</scope>
    <source>
        <strain evidence="1 2">CBS 109695</strain>
    </source>
</reference>
<proteinExistence type="predicted"/>
<accession>A0A166QIH2</accession>